<reference evidence="9 10" key="1">
    <citation type="submission" date="2018-07" db="EMBL/GenBank/DDBJ databases">
        <title>Genomic Encyclopedia of Type Strains, Phase IV (KMG-IV): sequencing the most valuable type-strain genomes for metagenomic binning, comparative biology and taxonomic classification.</title>
        <authorList>
            <person name="Goeker M."/>
        </authorList>
    </citation>
    <scope>NUCLEOTIDE SEQUENCE [LARGE SCALE GENOMIC DNA]</scope>
    <source>
        <strain evidence="9 10">DSM 27016</strain>
    </source>
</reference>
<evidence type="ECO:0000256" key="6">
    <source>
        <dbReference type="ARBA" id="ARBA00022989"/>
    </source>
</evidence>
<evidence type="ECO:0000256" key="2">
    <source>
        <dbReference type="ARBA" id="ARBA00007998"/>
    </source>
</evidence>
<evidence type="ECO:0000256" key="8">
    <source>
        <dbReference type="SAM" id="Phobius"/>
    </source>
</evidence>
<accession>A0A369BG27</accession>
<evidence type="ECO:0000256" key="4">
    <source>
        <dbReference type="ARBA" id="ARBA00022544"/>
    </source>
</evidence>
<feature type="transmembrane region" description="Helical" evidence="8">
    <location>
        <begin position="338"/>
        <end position="356"/>
    </location>
</feature>
<feature type="transmembrane region" description="Helical" evidence="8">
    <location>
        <begin position="80"/>
        <end position="99"/>
    </location>
</feature>
<evidence type="ECO:0000313" key="10">
    <source>
        <dbReference type="Proteomes" id="UP000253034"/>
    </source>
</evidence>
<feature type="transmembrane region" description="Helical" evidence="8">
    <location>
        <begin position="119"/>
        <end position="138"/>
    </location>
</feature>
<keyword evidence="7 8" id="KW-0472">Membrane</keyword>
<feature type="transmembrane region" description="Helical" evidence="8">
    <location>
        <begin position="270"/>
        <end position="294"/>
    </location>
</feature>
<feature type="transmembrane region" description="Helical" evidence="8">
    <location>
        <begin position="187"/>
        <end position="208"/>
    </location>
</feature>
<evidence type="ECO:0000256" key="5">
    <source>
        <dbReference type="ARBA" id="ARBA00022692"/>
    </source>
</evidence>
<dbReference type="InterPro" id="IPR004761">
    <property type="entry name" value="Spore_GerAB"/>
</dbReference>
<comment type="caution">
    <text evidence="9">The sequence shown here is derived from an EMBL/GenBank/DDBJ whole genome shotgun (WGS) entry which is preliminary data.</text>
</comment>
<protein>
    <submittedName>
        <fullName evidence="9">Spore germination protein (Amino acid permease)</fullName>
    </submittedName>
</protein>
<feature type="transmembrane region" description="Helical" evidence="8">
    <location>
        <begin position="145"/>
        <end position="167"/>
    </location>
</feature>
<dbReference type="RefSeq" id="WP_170138018.1">
    <property type="nucleotide sequence ID" value="NZ_QPJT01000003.1"/>
</dbReference>
<feature type="transmembrane region" description="Helical" evidence="8">
    <location>
        <begin position="306"/>
        <end position="326"/>
    </location>
</feature>
<evidence type="ECO:0000256" key="3">
    <source>
        <dbReference type="ARBA" id="ARBA00022448"/>
    </source>
</evidence>
<feature type="transmembrane region" description="Helical" evidence="8">
    <location>
        <begin position="38"/>
        <end position="59"/>
    </location>
</feature>
<dbReference type="NCBIfam" id="TIGR00912">
    <property type="entry name" value="2A0309"/>
    <property type="match status" value="1"/>
</dbReference>
<dbReference type="AlphaFoldDB" id="A0A369BG27"/>
<organism evidence="9 10">
    <name type="scientific">Anaerobacterium chartisolvens</name>
    <dbReference type="NCBI Taxonomy" id="1297424"/>
    <lineage>
        <taxon>Bacteria</taxon>
        <taxon>Bacillati</taxon>
        <taxon>Bacillota</taxon>
        <taxon>Clostridia</taxon>
        <taxon>Eubacteriales</taxon>
        <taxon>Oscillospiraceae</taxon>
        <taxon>Anaerobacterium</taxon>
    </lineage>
</organism>
<keyword evidence="3" id="KW-0813">Transport</keyword>
<comment type="subcellular location">
    <subcellularLocation>
        <location evidence="1">Membrane</location>
        <topology evidence="1">Multi-pass membrane protein</topology>
    </subcellularLocation>
</comment>
<dbReference type="PANTHER" id="PTHR34975">
    <property type="entry name" value="SPORE GERMINATION PROTEIN A2"/>
    <property type="match status" value="1"/>
</dbReference>
<dbReference type="GO" id="GO:0016020">
    <property type="term" value="C:membrane"/>
    <property type="evidence" value="ECO:0007669"/>
    <property type="project" value="UniProtKB-SubCell"/>
</dbReference>
<dbReference type="Pfam" id="PF03845">
    <property type="entry name" value="Spore_permease"/>
    <property type="match status" value="1"/>
</dbReference>
<evidence type="ECO:0000256" key="1">
    <source>
        <dbReference type="ARBA" id="ARBA00004141"/>
    </source>
</evidence>
<dbReference type="GO" id="GO:0009847">
    <property type="term" value="P:spore germination"/>
    <property type="evidence" value="ECO:0007669"/>
    <property type="project" value="InterPro"/>
</dbReference>
<sequence length="372" mass="42160">MSSKIIFGKWEGTVLLINLICTQIILGFPRVMTEMAGTAAWITIIYVSVIMLVAFWLISKLYSRFEGMDIIDISQIAGGGILRVITGLVMTAYIMYIISIVLREFAEDMKVIILPESPISFVTLFFVAGMIVGAYLGLEAIVRLGAIFIPLITIGFLFITIGVSPYYDMANLFPVLGAGPEKIFGEGFFRISIFSAASILFFIAPYIRTNRNFKIVGYASILISSCLFLWSVLSYIMVFPYTVSIENFLPIYQMARLINYGRFFQRVESVFVFIWAATALLYLSGAFYFIIHIFRKTFKLEYEKPLIAPFAILIFNISLLPPNLATAIQLEEEYFRKYIWIVTIVFPIIVLSIANISQKRKKGERKGEKAVE</sequence>
<keyword evidence="10" id="KW-1185">Reference proteome</keyword>
<keyword evidence="4" id="KW-0309">Germination</keyword>
<keyword evidence="6 8" id="KW-1133">Transmembrane helix</keyword>
<dbReference type="EMBL" id="QPJT01000003">
    <property type="protein sequence ID" value="RCX19427.1"/>
    <property type="molecule type" value="Genomic_DNA"/>
</dbReference>
<feature type="transmembrane region" description="Helical" evidence="8">
    <location>
        <begin position="12"/>
        <end position="32"/>
    </location>
</feature>
<gene>
    <name evidence="9" type="ORF">DFR58_103173</name>
</gene>
<proteinExistence type="inferred from homology"/>
<dbReference type="Proteomes" id="UP000253034">
    <property type="component" value="Unassembled WGS sequence"/>
</dbReference>
<evidence type="ECO:0000256" key="7">
    <source>
        <dbReference type="ARBA" id="ARBA00023136"/>
    </source>
</evidence>
<comment type="similarity">
    <text evidence="2">Belongs to the amino acid-polyamine-organocation (APC) superfamily. Spore germination protein (SGP) (TC 2.A.3.9) family.</text>
</comment>
<name>A0A369BG27_9FIRM</name>
<dbReference type="PANTHER" id="PTHR34975:SF2">
    <property type="entry name" value="SPORE GERMINATION PROTEIN A2"/>
    <property type="match status" value="1"/>
</dbReference>
<keyword evidence="5 8" id="KW-0812">Transmembrane</keyword>
<evidence type="ECO:0000313" key="9">
    <source>
        <dbReference type="EMBL" id="RCX19427.1"/>
    </source>
</evidence>
<feature type="transmembrane region" description="Helical" evidence="8">
    <location>
        <begin position="215"/>
        <end position="238"/>
    </location>
</feature>